<sequence length="1925" mass="214949">MVVPSDRINESELRVILKGTTDLGNSWRRKGHQPFIGGEDPRLALTTLLREWSKHVEQEWRTIDHPEAVRAFHASAISGDLSEEIKRAATREAAVGKDTRTYTYHRELWSATIAYLNKFHSKTVHITALIQKVLGEKQGQADIFTYLDGIRRALLELAYEGNGSGAQIHAFHINAAVRNNLNSPYNAWWYETVGTILSSSLKKCVDTISYEDIQEAIRRVKEKALSLGHLRQPGTDAPSQPTRWPATFQVATSTSSSTSVNAVAPSLAATTVALKEPPVTKESPSEHRPRVKATCFRCFSSEHQTVACDEERPHKENRRCRCGSFRHPVSSCKLEKAGSLSCERCESKEHRSGMCPYSLVDIRKGEHKKGPGNKGNATNVVFSPDLPLVALEDPSSLSMTFHVGQIEHDTLHFNRSGPVCTELVIGQSPHAKTVKAVLDSGAGYNYAQPAILEALGPCVQWLKPEGEHAIQAVGVSGEIMPTNRVAIVSVSSPKRPHDVHRLRFLCPETLLPTILLGVEGLKTLRIGMTFDASGVHAYSGVDPEQALVREEETRPQELPRADTDDIIACVSSIECDTQLCIFDTVNFLGAVADSTFTECGLDDDYSFELYATAAGNLPLLSNKLDLKEALPLERALDNPHCSFRGTYADELQLDSDGLFSVSCTRFLHDFSWYEDSDRLTPTDGNLAFAKSHAYKLAKSLKRRGLLSAYTNTFEEYLSRGYIQPLEAPTAQAYFTPHFPVIKGKKTPDGEVGRCTAVRPVFDWRVGNQAQKAGVNIDRGTWECVAYSRLYKYCIWADLKAAFLNCRVPERTMLTMAFVLANIEGQEDTPTYRYFQFLGPAMGISGSPAVLQLSGSIMIAESNERTAARLTGRLDDPKAYPIKLALDGACLATPEERHGLHPKELSLQRPSEAARTLRRAVLKVEDANLRLLRGSSSWVASSTATTAEDGDYLLKNTMEKRIALCTHSYLNHSARGRYMDDYVVAADSQREAETMYDEDGQVTKSRGQHFSEKKTKRSWDPTVAEGLGIIWTAKDEFLPRPVDTSLYASETLTVRGLLSAVHTCYDVLGHASWILLKLKKILRCCFVAGLQMDSRLSPGDRDQACSLLHLYNETVTTCSVPRYVDVSEAVFLYTDAAMSGYGMVIAGTDVGNPYLCSARLPPLPSSSYSIVRKESSAFLWGLQVFCAHMQYFPHSLHRHYYLCTDSTIVKARVEKVMRMEDGQAAKKLPKGWTSWEWNITNRIVRLIRQIVCAIGPNGVGHTHLIHCPSSHNLADPYSRGIDPHLLDRGAAQQWVEMVRSQHEASREVDHVCCTLSHADLGTEAQLFDNPGQDAVVFLAASPDADTESDIYSYVVSLQQKDAFTAVCRRIVTGDDSNFDKALLESLVKDVPKDERARLKATFEVQSEDGQAVLRLKVGHIASQSDGALYIPSEARNRVLSMVHVFFCHRPSKYMYHYMLSRYYWKNLSTYVRSFCKSCPACQMAKGTGSFPDTAPKLLSRDFGANNFIVIDWLGPVSQKEQAPYQGQDPQPRYALHIYDPSRRFNYFGLSPDKSALSARRLLQSYCWTFGFPLFVTCDADRSFCSAEVMSFAHSVGLKVLPGISYAPFRQAYMERVHKEVWSSIRAIQLEEKRRNPTTPTTPWYELLPAVAFVLNQSACEEFGYHSPNDLTFTYNPQMPPKCSGHRPNQQLQIFVNKLESESGDFPLHSATTYQALLKDRRDAFHAAMDEFHRHLDATLYENQLKVVGKHRRRHQSTLLKAGTPLWIKASTGFSKLSPRWVGPVLYKAPTSSDQIAEIESLSGKPMGKVHLSRVKLAHLSVELLEDFKKLEVKSSPASGNSGPEDHSVVNPPQLSPPRHFLGENETTHLPEIQRSVVPLHLSTGLWIACDTCSIWCEVPEHIYDEFRDASFQCRDIGCTCLFPDRS</sequence>
<dbReference type="InterPro" id="IPR008042">
    <property type="entry name" value="Retrotrans_Pao"/>
</dbReference>
<evidence type="ECO:0000259" key="1">
    <source>
        <dbReference type="PROSITE" id="PS50994"/>
    </source>
</evidence>
<dbReference type="Gene3D" id="3.30.420.10">
    <property type="entry name" value="Ribonuclease H-like superfamily/Ribonuclease H"/>
    <property type="match status" value="1"/>
</dbReference>
<evidence type="ECO:0000313" key="3">
    <source>
        <dbReference type="Proteomes" id="UP000007800"/>
    </source>
</evidence>
<dbReference type="Gene3D" id="3.30.70.270">
    <property type="match status" value="1"/>
</dbReference>
<accession>C5LKN3</accession>
<dbReference type="OrthoDB" id="6612506at2759"/>
<gene>
    <name evidence="2" type="ORF">Pmar_PMAR025736</name>
</gene>
<dbReference type="Gene3D" id="3.10.10.10">
    <property type="entry name" value="HIV Type 1 Reverse Transcriptase, subunit A, domain 1"/>
    <property type="match status" value="1"/>
</dbReference>
<dbReference type="InParanoid" id="C5LKN3"/>
<dbReference type="SUPFAM" id="SSF56672">
    <property type="entry name" value="DNA/RNA polymerases"/>
    <property type="match status" value="2"/>
</dbReference>
<feature type="domain" description="Integrase catalytic" evidence="1">
    <location>
        <begin position="1490"/>
        <end position="1674"/>
    </location>
</feature>
<dbReference type="Pfam" id="PF05380">
    <property type="entry name" value="Peptidase_A17"/>
    <property type="match status" value="1"/>
</dbReference>
<name>C5LKN3_PERM5</name>
<reference evidence="2 3" key="1">
    <citation type="submission" date="2008-07" db="EMBL/GenBank/DDBJ databases">
        <authorList>
            <person name="El-Sayed N."/>
            <person name="Caler E."/>
            <person name="Inman J."/>
            <person name="Amedeo P."/>
            <person name="Hass B."/>
            <person name="Wortman J."/>
        </authorList>
    </citation>
    <scope>NUCLEOTIDE SEQUENCE [LARGE SCALE GENOMIC DNA]</scope>
    <source>
        <strain evidence="3">ATCC 50983 / TXsc</strain>
    </source>
</reference>
<dbReference type="PANTHER" id="PTHR37984">
    <property type="entry name" value="PROTEIN CBG26694"/>
    <property type="match status" value="1"/>
</dbReference>
<organism evidence="3">
    <name type="scientific">Perkinsus marinus (strain ATCC 50983 / TXsc)</name>
    <dbReference type="NCBI Taxonomy" id="423536"/>
    <lineage>
        <taxon>Eukaryota</taxon>
        <taxon>Sar</taxon>
        <taxon>Alveolata</taxon>
        <taxon>Perkinsozoa</taxon>
        <taxon>Perkinsea</taxon>
        <taxon>Perkinsida</taxon>
        <taxon>Perkinsidae</taxon>
        <taxon>Perkinsus</taxon>
    </lineage>
</organism>
<dbReference type="Proteomes" id="UP000007800">
    <property type="component" value="Unassembled WGS sequence"/>
</dbReference>
<dbReference type="OMA" id="NEYCASH"/>
<dbReference type="GeneID" id="9048173"/>
<dbReference type="Pfam" id="PF17921">
    <property type="entry name" value="Integrase_H2C2"/>
    <property type="match status" value="1"/>
</dbReference>
<dbReference type="InterPro" id="IPR012337">
    <property type="entry name" value="RNaseH-like_sf"/>
</dbReference>
<proteinExistence type="predicted"/>
<dbReference type="PANTHER" id="PTHR37984:SF5">
    <property type="entry name" value="PROTEIN NYNRIN-LIKE"/>
    <property type="match status" value="1"/>
</dbReference>
<dbReference type="GO" id="GO:0003676">
    <property type="term" value="F:nucleic acid binding"/>
    <property type="evidence" value="ECO:0007669"/>
    <property type="project" value="InterPro"/>
</dbReference>
<dbReference type="RefSeq" id="XP_002770707.1">
    <property type="nucleotide sequence ID" value="XM_002770661.1"/>
</dbReference>
<dbReference type="SUPFAM" id="SSF53098">
    <property type="entry name" value="Ribonuclease H-like"/>
    <property type="match status" value="1"/>
</dbReference>
<dbReference type="InterPro" id="IPR001584">
    <property type="entry name" value="Integrase_cat-core"/>
</dbReference>
<evidence type="ECO:0000313" key="2">
    <source>
        <dbReference type="EMBL" id="EER02714.1"/>
    </source>
</evidence>
<dbReference type="InterPro" id="IPR043502">
    <property type="entry name" value="DNA/RNA_pol_sf"/>
</dbReference>
<keyword evidence="3" id="KW-1185">Reference proteome</keyword>
<dbReference type="EMBL" id="GG682853">
    <property type="protein sequence ID" value="EER02714.1"/>
    <property type="molecule type" value="Genomic_DNA"/>
</dbReference>
<dbReference type="GO" id="GO:0015074">
    <property type="term" value="P:DNA integration"/>
    <property type="evidence" value="ECO:0007669"/>
    <property type="project" value="InterPro"/>
</dbReference>
<dbReference type="PROSITE" id="PS50994">
    <property type="entry name" value="INTEGRASE"/>
    <property type="match status" value="1"/>
</dbReference>
<dbReference type="InterPro" id="IPR050951">
    <property type="entry name" value="Retrovirus_Pol_polyprotein"/>
</dbReference>
<protein>
    <submittedName>
        <fullName evidence="2">Gag/pol/env polyprotein, putative</fullName>
    </submittedName>
</protein>
<dbReference type="InterPro" id="IPR036397">
    <property type="entry name" value="RNaseH_sf"/>
</dbReference>
<dbReference type="InterPro" id="IPR041588">
    <property type="entry name" value="Integrase_H2C2"/>
</dbReference>
<dbReference type="Gene3D" id="1.10.340.70">
    <property type="match status" value="1"/>
</dbReference>
<dbReference type="InterPro" id="IPR043128">
    <property type="entry name" value="Rev_trsase/Diguanyl_cyclase"/>
</dbReference>